<gene>
    <name evidence="1" type="ORF">P0Y56_07360</name>
</gene>
<evidence type="ECO:0000313" key="2">
    <source>
        <dbReference type="Proteomes" id="UP001218362"/>
    </source>
</evidence>
<dbReference type="EMBL" id="CP119316">
    <property type="protein sequence ID" value="WEK48104.1"/>
    <property type="molecule type" value="Genomic_DNA"/>
</dbReference>
<sequence length="239" mass="25388">MNGLLGKENSMRNLIALSGIALVAAIGLLASAGAGAEESAIAGAGDAAPECELHVFPTLEGQAQTTGLLSGFGFIGAAVDAAANKDRNISEADYLKEALGPKMQVDAMAGIDLVSALKLPPSKIIFETPIADRKITTKADTRLTQSSAPCYAELLVTQNFYTKKAIYGRSLNNRFIFKDFRTGKNKTSLFKGRGGNGLSHFPPKTTDETEVAEAELRDVFVKNFMEFSGNVKPAKLAKK</sequence>
<proteinExistence type="predicted"/>
<organism evidence="1 2">
    <name type="scientific">Candidatus Andeanibacterium colombiense</name>
    <dbReference type="NCBI Taxonomy" id="3121345"/>
    <lineage>
        <taxon>Bacteria</taxon>
        <taxon>Pseudomonadati</taxon>
        <taxon>Pseudomonadota</taxon>
        <taxon>Alphaproteobacteria</taxon>
        <taxon>Sphingomonadales</taxon>
        <taxon>Sphingomonadaceae</taxon>
        <taxon>Candidatus Andeanibacterium</taxon>
    </lineage>
</organism>
<dbReference type="AlphaFoldDB" id="A0AAJ5X8P2"/>
<dbReference type="Proteomes" id="UP001218362">
    <property type="component" value="Chromosome"/>
</dbReference>
<accession>A0AAJ5X8P2</accession>
<name>A0AAJ5X8P2_9SPHN</name>
<reference evidence="1" key="1">
    <citation type="submission" date="2023-03" db="EMBL/GenBank/DDBJ databases">
        <title>Andean soil-derived lignocellulolytic bacterial consortium as a source of novel taxa and putative plastic-active enzymes.</title>
        <authorList>
            <person name="Diaz-Garcia L."/>
            <person name="Chuvochina M."/>
            <person name="Feuerriegel G."/>
            <person name="Bunk B."/>
            <person name="Sproer C."/>
            <person name="Streit W.R."/>
            <person name="Rodriguez L.M."/>
            <person name="Overmann J."/>
            <person name="Jimenez D.J."/>
        </authorList>
    </citation>
    <scope>NUCLEOTIDE SEQUENCE</scope>
    <source>
        <strain evidence="1">MAG 26</strain>
    </source>
</reference>
<protein>
    <submittedName>
        <fullName evidence="1">Uncharacterized protein</fullName>
    </submittedName>
</protein>
<dbReference type="KEGG" id="acob:P0Y56_07360"/>
<evidence type="ECO:0000313" key="1">
    <source>
        <dbReference type="EMBL" id="WEK48104.1"/>
    </source>
</evidence>